<evidence type="ECO:0000313" key="2">
    <source>
        <dbReference type="Proteomes" id="UP000887540"/>
    </source>
</evidence>
<feature type="transmembrane region" description="Helical" evidence="1">
    <location>
        <begin position="6"/>
        <end position="23"/>
    </location>
</feature>
<dbReference type="Proteomes" id="UP000887540">
    <property type="component" value="Unplaced"/>
</dbReference>
<keyword evidence="1" id="KW-1133">Transmembrane helix</keyword>
<name>A0A914DJH8_9BILA</name>
<dbReference type="WBParaSite" id="ACRNAN_scaffold2926.g9192.t1">
    <property type="protein sequence ID" value="ACRNAN_scaffold2926.g9192.t1"/>
    <property type="gene ID" value="ACRNAN_scaffold2926.g9192"/>
</dbReference>
<keyword evidence="1" id="KW-0812">Transmembrane</keyword>
<keyword evidence="2" id="KW-1185">Reference proteome</keyword>
<sequence length="118" mass="13215">MDIIGLVYGVLITITFIFVNIYADIVAGLVGGKTGIIWVLHIFGPTAIIGAIISNYYVMATVSATVGSLCGYYIIRTRFADLPWLSISILLLSLFMFVRCIVYFVRRYNHQLVNEEDI</sequence>
<keyword evidence="1" id="KW-0472">Membrane</keyword>
<feature type="transmembrane region" description="Helical" evidence="1">
    <location>
        <begin position="82"/>
        <end position="105"/>
    </location>
</feature>
<evidence type="ECO:0000313" key="3">
    <source>
        <dbReference type="WBParaSite" id="ACRNAN_scaffold2926.g9192.t1"/>
    </source>
</evidence>
<dbReference type="AlphaFoldDB" id="A0A914DJH8"/>
<accession>A0A914DJH8</accession>
<reference evidence="3" key="1">
    <citation type="submission" date="2022-11" db="UniProtKB">
        <authorList>
            <consortium name="WormBaseParasite"/>
        </authorList>
    </citation>
    <scope>IDENTIFICATION</scope>
</reference>
<evidence type="ECO:0000256" key="1">
    <source>
        <dbReference type="SAM" id="Phobius"/>
    </source>
</evidence>
<proteinExistence type="predicted"/>
<protein>
    <submittedName>
        <fullName evidence="3">Uncharacterized protein</fullName>
    </submittedName>
</protein>
<organism evidence="2 3">
    <name type="scientific">Acrobeloides nanus</name>
    <dbReference type="NCBI Taxonomy" id="290746"/>
    <lineage>
        <taxon>Eukaryota</taxon>
        <taxon>Metazoa</taxon>
        <taxon>Ecdysozoa</taxon>
        <taxon>Nematoda</taxon>
        <taxon>Chromadorea</taxon>
        <taxon>Rhabditida</taxon>
        <taxon>Tylenchina</taxon>
        <taxon>Cephalobomorpha</taxon>
        <taxon>Cephaloboidea</taxon>
        <taxon>Cephalobidae</taxon>
        <taxon>Acrobeloides</taxon>
    </lineage>
</organism>
<feature type="transmembrane region" description="Helical" evidence="1">
    <location>
        <begin position="35"/>
        <end position="53"/>
    </location>
</feature>